<organism evidence="1 2">
    <name type="scientific">Escherichia coli</name>
    <dbReference type="NCBI Taxonomy" id="562"/>
    <lineage>
        <taxon>Bacteria</taxon>
        <taxon>Pseudomonadati</taxon>
        <taxon>Pseudomonadota</taxon>
        <taxon>Gammaproteobacteria</taxon>
        <taxon>Enterobacterales</taxon>
        <taxon>Enterobacteriaceae</taxon>
        <taxon>Escherichia</taxon>
    </lineage>
</organism>
<proteinExistence type="predicted"/>
<protein>
    <submittedName>
        <fullName evidence="1">Uncharacterized protein</fullName>
    </submittedName>
</protein>
<accession>A0A2Y0I404</accession>
<evidence type="ECO:0000313" key="1">
    <source>
        <dbReference type="EMBL" id="STH72844.1"/>
    </source>
</evidence>
<dbReference type="EMBL" id="UGBT01000002">
    <property type="protein sequence ID" value="STH72844.1"/>
    <property type="molecule type" value="Genomic_DNA"/>
</dbReference>
<dbReference type="Proteomes" id="UP000254428">
    <property type="component" value="Unassembled WGS sequence"/>
</dbReference>
<reference evidence="1 2" key="1">
    <citation type="submission" date="2018-06" db="EMBL/GenBank/DDBJ databases">
        <authorList>
            <consortium name="Pathogen Informatics"/>
            <person name="Doyle S."/>
        </authorList>
    </citation>
    <scope>NUCLEOTIDE SEQUENCE [LARGE SCALE GENOMIC DNA]</scope>
    <source>
        <strain evidence="1 2">NCTC11341</strain>
    </source>
</reference>
<name>A0A2Y0I404_ECOLX</name>
<evidence type="ECO:0000313" key="2">
    <source>
        <dbReference type="Proteomes" id="UP000254428"/>
    </source>
</evidence>
<gene>
    <name evidence="1" type="ORF">NCTC11341_04537</name>
</gene>
<dbReference type="AlphaFoldDB" id="A0A2Y0I404"/>
<sequence length="56" mass="6348">MGDYFGQRVKRGVRWTAILISDRPLFVLSSSDGFNTLVEAEVSKFNLYYLKGTGLM</sequence>